<organism evidence="2 3">
    <name type="scientific">Mycobacterium phage Trixie</name>
    <dbReference type="NCBI Taxonomy" id="1071503"/>
    <lineage>
        <taxon>Viruses</taxon>
        <taxon>Duplodnaviria</taxon>
        <taxon>Heunggongvirae</taxon>
        <taxon>Uroviricota</taxon>
        <taxon>Caudoviricetes</taxon>
        <taxon>Fromanvirus</taxon>
        <taxon>Fromanvirus trixie</taxon>
    </lineage>
</organism>
<dbReference type="RefSeq" id="YP_009017194.1">
    <property type="nucleotide sequence ID" value="NC_023731.1"/>
</dbReference>
<feature type="compositionally biased region" description="Basic and acidic residues" evidence="1">
    <location>
        <begin position="39"/>
        <end position="50"/>
    </location>
</feature>
<gene>
    <name evidence="2" type="primary">63</name>
    <name evidence="2" type="ORF">TRIXIE_63</name>
</gene>
<accession>G1JV21</accession>
<evidence type="ECO:0000313" key="2">
    <source>
        <dbReference type="EMBL" id="AEL17897.1"/>
    </source>
</evidence>
<protein>
    <submittedName>
        <fullName evidence="2">Uncharacterized protein</fullName>
    </submittedName>
</protein>
<evidence type="ECO:0000313" key="3">
    <source>
        <dbReference type="Proteomes" id="UP000008902"/>
    </source>
</evidence>
<reference evidence="2 3" key="1">
    <citation type="journal article" date="2012" name="J. Virol.">
        <title>Complete Genome Sequences of 138 Mycobacteriophages.</title>
        <authorList>
            <consortium name="the Science Education Alliance Phage Hunters Advancing Genomics and Evolutionary Science Program"/>
            <consortium name="the KwaZulu-Natal Research Institute for Tuberculosis and HIV Mycobacterial Genetics Course Students"/>
            <consortium name="the Phage Hunters Integrating Research and Education Program"/>
            <person name="Hatfull G.F."/>
        </authorList>
    </citation>
    <scope>NUCLEOTIDE SEQUENCE [LARGE SCALE GENOMIC DNA]</scope>
</reference>
<dbReference type="KEGG" id="vg:18565175"/>
<evidence type="ECO:0000256" key="1">
    <source>
        <dbReference type="SAM" id="MobiDB-lite"/>
    </source>
</evidence>
<name>G1JV21_9CAUD</name>
<sequence length="50" mass="5298">MVLWLIAIGVWLLDAVIIGALFTGALRGPQGPQGFVGPKGEKGEPPEWLV</sequence>
<dbReference type="Proteomes" id="UP000008902">
    <property type="component" value="Segment"/>
</dbReference>
<feature type="region of interest" description="Disordered" evidence="1">
    <location>
        <begin position="27"/>
        <end position="50"/>
    </location>
</feature>
<dbReference type="EMBL" id="JN408461">
    <property type="protein sequence ID" value="AEL17897.1"/>
    <property type="molecule type" value="Genomic_DNA"/>
</dbReference>
<proteinExistence type="predicted"/>
<dbReference type="GeneID" id="18565175"/>
<keyword evidence="3" id="KW-1185">Reference proteome</keyword>